<dbReference type="KEGG" id="mgk:FSB76_17525"/>
<protein>
    <submittedName>
        <fullName evidence="2">Uncharacterized protein</fullName>
    </submittedName>
</protein>
<sequence length="170" mass="18138">MKKLLLFAVCLAFIWQSCNKSTAPVLAATSAISATIDGSNENFNTVDSSGYRNTPTYYSAFISAKNGTSSTADKMELDIYSPTPIAVGTYNLTKNYNPPFGILIIYKINGSSNFANDYVVDYTGNHPASITISSISTTNIQGAFNGTLIVANNSGATKTISDGKFNIDLK</sequence>
<dbReference type="OrthoDB" id="9827357at2"/>
<dbReference type="Proteomes" id="UP000321362">
    <property type="component" value="Chromosome"/>
</dbReference>
<dbReference type="EMBL" id="CP042437">
    <property type="protein sequence ID" value="QEC77652.1"/>
    <property type="molecule type" value="Genomic_DNA"/>
</dbReference>
<accession>A0A5B8W3Y1</accession>
<evidence type="ECO:0000313" key="3">
    <source>
        <dbReference type="Proteomes" id="UP000321362"/>
    </source>
</evidence>
<feature type="chain" id="PRO_5022679001" evidence="1">
    <location>
        <begin position="23"/>
        <end position="170"/>
    </location>
</feature>
<name>A0A5B8W3Y1_9SPHI</name>
<organism evidence="2 3">
    <name type="scientific">Mucilaginibacter ginsenosidivorax</name>
    <dbReference type="NCBI Taxonomy" id="862126"/>
    <lineage>
        <taxon>Bacteria</taxon>
        <taxon>Pseudomonadati</taxon>
        <taxon>Bacteroidota</taxon>
        <taxon>Sphingobacteriia</taxon>
        <taxon>Sphingobacteriales</taxon>
        <taxon>Sphingobacteriaceae</taxon>
        <taxon>Mucilaginibacter</taxon>
    </lineage>
</organism>
<dbReference type="AlphaFoldDB" id="A0A5B8W3Y1"/>
<reference evidence="2 3" key="1">
    <citation type="journal article" date="2013" name="J. Microbiol.">
        <title>Mucilaginibacter ginsenosidivorax sp. nov., with ginsenoside converting activity isolated from sediment.</title>
        <authorList>
            <person name="Kim J.K."/>
            <person name="Choi T.E."/>
            <person name="Liu Q.M."/>
            <person name="Park H.Y."/>
            <person name="Yi T.H."/>
            <person name="Yoon M.H."/>
            <person name="Kim S.C."/>
            <person name="Im W.T."/>
        </authorList>
    </citation>
    <scope>NUCLEOTIDE SEQUENCE [LARGE SCALE GENOMIC DNA]</scope>
    <source>
        <strain evidence="2 3">KHI28</strain>
    </source>
</reference>
<evidence type="ECO:0000313" key="2">
    <source>
        <dbReference type="EMBL" id="QEC77652.1"/>
    </source>
</evidence>
<evidence type="ECO:0000256" key="1">
    <source>
        <dbReference type="SAM" id="SignalP"/>
    </source>
</evidence>
<keyword evidence="3" id="KW-1185">Reference proteome</keyword>
<gene>
    <name evidence="2" type="ORF">FSB76_17525</name>
</gene>
<proteinExistence type="predicted"/>
<feature type="signal peptide" evidence="1">
    <location>
        <begin position="1"/>
        <end position="22"/>
    </location>
</feature>
<dbReference type="PROSITE" id="PS51257">
    <property type="entry name" value="PROKAR_LIPOPROTEIN"/>
    <property type="match status" value="1"/>
</dbReference>
<keyword evidence="1" id="KW-0732">Signal</keyword>